<dbReference type="EMBL" id="CAJVCH010570104">
    <property type="protein sequence ID" value="CAG7834058.1"/>
    <property type="molecule type" value="Genomic_DNA"/>
</dbReference>
<dbReference type="InterPro" id="IPR038876">
    <property type="entry name" value="ENOX"/>
</dbReference>
<dbReference type="InterPro" id="IPR032632">
    <property type="entry name" value="Peptidase_M16_M"/>
</dbReference>
<dbReference type="GO" id="GO:0009897">
    <property type="term" value="C:external side of plasma membrane"/>
    <property type="evidence" value="ECO:0007669"/>
    <property type="project" value="InterPro"/>
</dbReference>
<proteinExistence type="predicted"/>
<dbReference type="GO" id="GO:0007624">
    <property type="term" value="P:ultradian rhythm"/>
    <property type="evidence" value="ECO:0007669"/>
    <property type="project" value="InterPro"/>
</dbReference>
<evidence type="ECO:0000313" key="5">
    <source>
        <dbReference type="EMBL" id="CAG7834058.1"/>
    </source>
</evidence>
<dbReference type="SMART" id="SM00360">
    <property type="entry name" value="RRM"/>
    <property type="match status" value="1"/>
</dbReference>
<dbReference type="InterPro" id="IPR011765">
    <property type="entry name" value="Pept_M16_N"/>
</dbReference>
<dbReference type="InterPro" id="IPR056611">
    <property type="entry name" value="ENOX1/2_dom"/>
</dbReference>
<sequence>MNPPHHHPGVTIGPLPIGMVTAHGAGGPVGIGIGVPIMTAAPIVPAMPPQAPQQPPKKLVSPDSSEDGKDIINALKHRTPSPHSPHSTNGTSNGNGNLSWTNQILQPITGMGYPVMGMGVMGPPPVLPEPSMLYGIISSSPSELNIPQSTNSNSVNVNLPNGAIASSVPVPLVNNGNSTPQQQHAKEIIHCKSCTLFPPNPSAPPPTTREKPPGCRTVFVGGLPENVTDEIIREIFERCGEITTIRMSKKNFCHIRFELESFIENAIYLSGYRVRIGSNSDAANIGRLHVDYAQARDDLYEWECRERKLLRERRHRARIEQERLLPPSPPPVVHYSEHEAVNLSERLKGDETFIKAVQVLITWLDRGDCSKRNANCFYSMIQSTNSHVRRLLGEKSQYDEELNKAKELMRQRMQGLLMQFSQIEKVFLAACHKKAWDHFTKAQRKNIDMWKKQAGEIKNMQLEEALNERTDEEMELSDTDSESGDTGSPRGKKMRVDEDKDKTVNQLKEENDSLRCQLEAFKNEVDLIKADLKTELEAKDQQLRDLQKQLLQARRSLPKHYGHMNGNSSLQQEDPSSTGSTNSALCSPKATPNGDDKLAQSENPGSCDSSSNSISSIQTRNNHQLNGNNNCEAWIIPSDIKITEPEARLIADRPIQIVPNFLELTIEDIRSKFGKHQQKILVTRDENTKRHNSHLKMVTPIKSPVDPQSYRVIQLQNGLKALLITSCSYQINDSSQKKCAAKKESANCTNRIKQFNRENIVGGEDEEVVEGSSLLENVAEISNSPLNPLTEEKKLKAPSNNSETPKLTEKQKQHICKESRKFDMMACVSLCVGAGYFDDPPDLPGAAHLLEHLLLMGCEKYPESTFFDEFLSFTGGTPWNGNTDGCRTVYYFDTSVDYLAEALDILASHLKVPLLSPELISIERENVDGEFRKAIPGHQFRFNHFLQQLATPGHPYHAFSWGNAESLSRNKTDFQVSEALKTFFHRYYSADLMYLTVQAALTLSELEAKVVASMSDVPRRPVKRVSFTDLPMPFSNCKFSKLYRVQAVTDVRMLIVTWQLPSEAWKDYNAKSLDYIAYVLLNENVNGLPYFLRKEGLITEVSMNPTETNMERSDACTIFGIHFTLTAYGLDNYKEVLRALFSYIKLMKIEGPQFRLFAELSKARAMEFHFIRDGDLGLRVKEISEAMRVYKSEDVLCGPILMRKYDPELISRMTCCLRPEEANFILFSKDFESVVTKKEKYFGIEYDEEDFDPLEMRNLRKIGIYSCFDFCLPNPFITTNFCLVKPTFREDIEQLMPICLHHPKYPVHEQPVHLWFFQDEDPMAPQGVYTIALHSPIGMESAENATILDILALLLQDQFKGCIYSAGYANLEVSIQRIFNGLIFRLAERHITEDQFLEARSRIGEEFENLMLQPCMLASYVFGHLLSTI</sequence>
<dbReference type="GO" id="GO:0016491">
    <property type="term" value="F:oxidoreductase activity"/>
    <property type="evidence" value="ECO:0007669"/>
    <property type="project" value="InterPro"/>
</dbReference>
<organism evidence="5 6">
    <name type="scientific">Allacma fusca</name>
    <dbReference type="NCBI Taxonomy" id="39272"/>
    <lineage>
        <taxon>Eukaryota</taxon>
        <taxon>Metazoa</taxon>
        <taxon>Ecdysozoa</taxon>
        <taxon>Arthropoda</taxon>
        <taxon>Hexapoda</taxon>
        <taxon>Collembola</taxon>
        <taxon>Symphypleona</taxon>
        <taxon>Sminthuridae</taxon>
        <taxon>Allacma</taxon>
    </lineage>
</organism>
<evidence type="ECO:0000256" key="2">
    <source>
        <dbReference type="PROSITE-ProRule" id="PRU00176"/>
    </source>
</evidence>
<keyword evidence="2" id="KW-0694">RNA-binding</keyword>
<dbReference type="Pfam" id="PF00076">
    <property type="entry name" value="RRM_1"/>
    <property type="match status" value="1"/>
</dbReference>
<dbReference type="Pfam" id="PF00675">
    <property type="entry name" value="Peptidase_M16"/>
    <property type="match status" value="1"/>
</dbReference>
<feature type="region of interest" description="Disordered" evidence="3">
    <location>
        <begin position="467"/>
        <end position="508"/>
    </location>
</feature>
<dbReference type="PANTHER" id="PTHR16001">
    <property type="entry name" value="ECTO-NOX DISULFIDE-THIOL EXCHANGER"/>
    <property type="match status" value="1"/>
</dbReference>
<gene>
    <name evidence="5" type="ORF">AFUS01_LOCUS43601</name>
</gene>
<dbReference type="GO" id="GO:0003723">
    <property type="term" value="F:RNA binding"/>
    <property type="evidence" value="ECO:0007669"/>
    <property type="project" value="UniProtKB-UniRule"/>
</dbReference>
<dbReference type="Pfam" id="PF23267">
    <property type="entry name" value="ENOX1"/>
    <property type="match status" value="1"/>
</dbReference>
<feature type="compositionally biased region" description="Low complexity" evidence="3">
    <location>
        <begin position="601"/>
        <end position="615"/>
    </location>
</feature>
<feature type="region of interest" description="Disordered" evidence="3">
    <location>
        <begin position="559"/>
        <end position="615"/>
    </location>
</feature>
<dbReference type="InterPro" id="IPR000504">
    <property type="entry name" value="RRM_dom"/>
</dbReference>
<dbReference type="Pfam" id="PF05193">
    <property type="entry name" value="Peptidase_M16_C"/>
    <property type="match status" value="1"/>
</dbReference>
<reference evidence="5" key="1">
    <citation type="submission" date="2021-06" db="EMBL/GenBank/DDBJ databases">
        <authorList>
            <person name="Hodson N. C."/>
            <person name="Mongue J. A."/>
            <person name="Jaron S. K."/>
        </authorList>
    </citation>
    <scope>NUCLEOTIDE SEQUENCE</scope>
</reference>
<evidence type="ECO:0000313" key="6">
    <source>
        <dbReference type="Proteomes" id="UP000708208"/>
    </source>
</evidence>
<feature type="compositionally biased region" description="Basic and acidic residues" evidence="3">
    <location>
        <begin position="494"/>
        <end position="508"/>
    </location>
</feature>
<feature type="domain" description="RRM" evidence="4">
    <location>
        <begin position="216"/>
        <end position="295"/>
    </location>
</feature>
<feature type="compositionally biased region" description="Polar residues" evidence="3">
    <location>
        <begin position="565"/>
        <end position="585"/>
    </location>
</feature>
<accession>A0A8J2PKC4</accession>
<dbReference type="Proteomes" id="UP000708208">
    <property type="component" value="Unassembled WGS sequence"/>
</dbReference>
<feature type="region of interest" description="Disordered" evidence="3">
    <location>
        <begin position="46"/>
        <end position="99"/>
    </location>
</feature>
<dbReference type="PROSITE" id="PS50102">
    <property type="entry name" value="RRM"/>
    <property type="match status" value="1"/>
</dbReference>
<evidence type="ECO:0000259" key="4">
    <source>
        <dbReference type="PROSITE" id="PS50102"/>
    </source>
</evidence>
<evidence type="ECO:0000256" key="1">
    <source>
        <dbReference type="ARBA" id="ARBA00022723"/>
    </source>
</evidence>
<name>A0A8J2PKC4_9HEXA</name>
<dbReference type="CDD" id="cd12228">
    <property type="entry name" value="RRM_ENOX"/>
    <property type="match status" value="1"/>
</dbReference>
<protein>
    <recommendedName>
        <fullName evidence="4">RRM domain-containing protein</fullName>
    </recommendedName>
</protein>
<dbReference type="GO" id="GO:0046872">
    <property type="term" value="F:metal ion binding"/>
    <property type="evidence" value="ECO:0007669"/>
    <property type="project" value="UniProtKB-KW"/>
</dbReference>
<dbReference type="PANTHER" id="PTHR16001:SF4">
    <property type="entry name" value="ECTO-NOX DISULFIDE-THIOL EXCHANGER 1-LIKE PROTEIN"/>
    <property type="match status" value="1"/>
</dbReference>
<feature type="compositionally biased region" description="Acidic residues" evidence="3">
    <location>
        <begin position="470"/>
        <end position="483"/>
    </location>
</feature>
<feature type="region of interest" description="Disordered" evidence="3">
    <location>
        <begin position="786"/>
        <end position="810"/>
    </location>
</feature>
<evidence type="ECO:0000256" key="3">
    <source>
        <dbReference type="SAM" id="MobiDB-lite"/>
    </source>
</evidence>
<feature type="compositionally biased region" description="Pro residues" evidence="3">
    <location>
        <begin position="46"/>
        <end position="55"/>
    </location>
</feature>
<dbReference type="InterPro" id="IPR007863">
    <property type="entry name" value="Peptidase_M16_C"/>
</dbReference>
<keyword evidence="1" id="KW-0479">Metal-binding</keyword>
<feature type="compositionally biased region" description="Low complexity" evidence="3">
    <location>
        <begin position="87"/>
        <end position="99"/>
    </location>
</feature>
<comment type="caution">
    <text evidence="5">The sequence shown here is derived from an EMBL/GenBank/DDBJ whole genome shotgun (WGS) entry which is preliminary data.</text>
</comment>
<dbReference type="Pfam" id="PF16187">
    <property type="entry name" value="Peptidase_M16_M"/>
    <property type="match status" value="1"/>
</dbReference>
<dbReference type="InterPro" id="IPR034140">
    <property type="entry name" value="ENOX_RRM"/>
</dbReference>
<keyword evidence="6" id="KW-1185">Reference proteome</keyword>
<dbReference type="OrthoDB" id="10039782at2759"/>